<name>A0ACC3SY32_LIPKO</name>
<dbReference type="EMBL" id="MU971385">
    <property type="protein sequence ID" value="KAK9236562.1"/>
    <property type="molecule type" value="Genomic_DNA"/>
</dbReference>
<keyword evidence="2" id="KW-1185">Reference proteome</keyword>
<dbReference type="Proteomes" id="UP001433508">
    <property type="component" value="Unassembled WGS sequence"/>
</dbReference>
<reference evidence="2" key="1">
    <citation type="journal article" date="2024" name="Front. Bioeng. Biotechnol.">
        <title>Genome-scale model development and genomic sequencing of the oleaginous clade Lipomyces.</title>
        <authorList>
            <person name="Czajka J.J."/>
            <person name="Han Y."/>
            <person name="Kim J."/>
            <person name="Mondo S.J."/>
            <person name="Hofstad B.A."/>
            <person name="Robles A."/>
            <person name="Haridas S."/>
            <person name="Riley R."/>
            <person name="LaButti K."/>
            <person name="Pangilinan J."/>
            <person name="Andreopoulos W."/>
            <person name="Lipzen A."/>
            <person name="Yan J."/>
            <person name="Wang M."/>
            <person name="Ng V."/>
            <person name="Grigoriev I.V."/>
            <person name="Spatafora J.W."/>
            <person name="Magnuson J.K."/>
            <person name="Baker S.E."/>
            <person name="Pomraning K.R."/>
        </authorList>
    </citation>
    <scope>NUCLEOTIDE SEQUENCE [LARGE SCALE GENOMIC DNA]</scope>
    <source>
        <strain evidence="2">CBS 7786</strain>
    </source>
</reference>
<comment type="caution">
    <text evidence="1">The sequence shown here is derived from an EMBL/GenBank/DDBJ whole genome shotgun (WGS) entry which is preliminary data.</text>
</comment>
<evidence type="ECO:0000313" key="2">
    <source>
        <dbReference type="Proteomes" id="UP001433508"/>
    </source>
</evidence>
<proteinExistence type="predicted"/>
<organism evidence="1 2">
    <name type="scientific">Lipomyces kononenkoae</name>
    <name type="common">Yeast</name>
    <dbReference type="NCBI Taxonomy" id="34357"/>
    <lineage>
        <taxon>Eukaryota</taxon>
        <taxon>Fungi</taxon>
        <taxon>Dikarya</taxon>
        <taxon>Ascomycota</taxon>
        <taxon>Saccharomycotina</taxon>
        <taxon>Lipomycetes</taxon>
        <taxon>Lipomycetales</taxon>
        <taxon>Lipomycetaceae</taxon>
        <taxon>Lipomyces</taxon>
    </lineage>
</organism>
<sequence length="214" mass="23136">MSDLIKVAVIICSTRKPRVGDRVAEFVKTVIEEHGTPENLALSLVDVADYGLPVYDEAVIPAMVPTQAQFAHEHSKAWSAKIAEFSGYVFVTPEYNYGIPGGIKNAIDYLYNEWQGKPVLIISYGVQGGSFASDALKQTLEAMKLFVCPTRVMLSFSGGRGPDLFAAITGVLGEETKASWNTDKKASVLAGYEELKNKLIAADSKEPDGVDVTA</sequence>
<evidence type="ECO:0000313" key="1">
    <source>
        <dbReference type="EMBL" id="KAK9236562.1"/>
    </source>
</evidence>
<accession>A0ACC3SY32</accession>
<gene>
    <name evidence="1" type="ORF">V1525DRAFT_433633</name>
</gene>
<protein>
    <submittedName>
        <fullName evidence="1">Flavoprotein-like protein</fullName>
    </submittedName>
</protein>